<dbReference type="RefSeq" id="WP_058978627.1">
    <property type="nucleotide sequence ID" value="NZ_BCMS01000001.1"/>
</dbReference>
<dbReference type="Proteomes" id="UP000056209">
    <property type="component" value="Unassembled WGS sequence"/>
</dbReference>
<dbReference type="OrthoDB" id="9811804at2"/>
<dbReference type="InterPro" id="IPR036925">
    <property type="entry name" value="TIF_IF2_dom3_sf"/>
</dbReference>
<evidence type="ECO:0000313" key="11">
    <source>
        <dbReference type="EMBL" id="GAQ21768.1"/>
    </source>
</evidence>
<dbReference type="Gene3D" id="3.40.50.300">
    <property type="entry name" value="P-loop containing nucleotide triphosphate hydrolases"/>
    <property type="match status" value="1"/>
</dbReference>
<dbReference type="CDD" id="cd01887">
    <property type="entry name" value="IF2_eIF5B"/>
    <property type="match status" value="1"/>
</dbReference>
<reference evidence="12" key="1">
    <citation type="submission" date="2015-11" db="EMBL/GenBank/DDBJ databases">
        <title>Draft Genome Sequence of the Radioresistant Bacterium Deinococcus grandis, Isolated from Freshwater Fish in Japan.</title>
        <authorList>
            <person name="Satoh K."/>
            <person name="Onodera T."/>
            <person name="Omoso K."/>
            <person name="Takeda-Yano K."/>
            <person name="Katayama T."/>
            <person name="Oono Y."/>
            <person name="Narumi I."/>
        </authorList>
    </citation>
    <scope>NUCLEOTIDE SEQUENCE [LARGE SCALE GENOMIC DNA]</scope>
    <source>
        <strain evidence="12">ATCC 43672</strain>
    </source>
</reference>
<dbReference type="SUPFAM" id="SSF52540">
    <property type="entry name" value="P-loop containing nucleoside triphosphate hydrolases"/>
    <property type="match status" value="1"/>
</dbReference>
<dbReference type="FunFam" id="3.40.50.300:FF:000019">
    <property type="entry name" value="Translation initiation factor IF-2"/>
    <property type="match status" value="1"/>
</dbReference>
<feature type="binding site" evidence="7">
    <location>
        <begin position="124"/>
        <end position="131"/>
    </location>
    <ligand>
        <name>GTP</name>
        <dbReference type="ChEBI" id="CHEBI:37565"/>
    </ligand>
</feature>
<evidence type="ECO:0000256" key="3">
    <source>
        <dbReference type="ARBA" id="ARBA00022540"/>
    </source>
</evidence>
<dbReference type="Pfam" id="PF11987">
    <property type="entry name" value="IF-2"/>
    <property type="match status" value="1"/>
</dbReference>
<dbReference type="InterPro" id="IPR053905">
    <property type="entry name" value="EF-G-like_DII"/>
</dbReference>
<dbReference type="InterPro" id="IPR000178">
    <property type="entry name" value="TF_IF2_bacterial-like"/>
</dbReference>
<evidence type="ECO:0000256" key="1">
    <source>
        <dbReference type="ARBA" id="ARBA00007733"/>
    </source>
</evidence>
<dbReference type="FunFam" id="2.40.30.10:FF:000007">
    <property type="entry name" value="Translation initiation factor IF-2"/>
    <property type="match status" value="1"/>
</dbReference>
<sequence length="614" mass="65344">MSKVRIYTLAKDLGVENAKMLDILDGLGVSYKSVSSTIEEDTVELIKEILAAEAEGGAPAQADADTTPAAAPTGAPAQTTAQTAPQATEAAAQTGAAPVADQTEAPVSTEKEIPHRAPVVTIMGHVDHGKTSLLDYIRKTKVAAKEAGGITQHVGAFEAKTSKGKIVFIDTPGHEAFTTIRARGANVADIAIIVIAADDSLMPQTREAIAHAQAAKVPMIVAINKVDLPQADPERVKTDLTQLNLVPEEYGGDLVVVPVSAKTGEGVEDLLEYISLTAEIEDLRADPKGTFSGVVIEGKVDKQAGVLATVMVQEGTLHVSDFLVVGENYGKIKAMTDSSGARIKEAGPSTPVQILGFSEVPSSGEKVISAKNEHAAREVVAGRADVRRDEEDARDRRKGQRSLEDLLGPLGTIRTVNLILRADTQGSVEAIQGILARKEKDDVKINVMLAGIGAPTEGDVLLASTAEATILCFSVTASGGVKKVADTKGVDIKSYRIIYELIDEVDRLIKGNLEPVFEEKYLGRAEVRMVIRHPKSGNIAGSYVTDGSLKRNAKAKVTRGKQVVYEGTIVGLKRFKDDVREVQTGYECGINVDWNDVMEGDIIEASEMVEVEQN</sequence>
<dbReference type="SUPFAM" id="SSF50447">
    <property type="entry name" value="Translation proteins"/>
    <property type="match status" value="2"/>
</dbReference>
<name>A0A100HJA2_9DEIO</name>
<feature type="binding site" evidence="7">
    <location>
        <begin position="224"/>
        <end position="227"/>
    </location>
    <ligand>
        <name>GTP</name>
        <dbReference type="ChEBI" id="CHEBI:37565"/>
    </ligand>
</feature>
<evidence type="ECO:0000256" key="6">
    <source>
        <dbReference type="ARBA" id="ARBA00023134"/>
    </source>
</evidence>
<dbReference type="Gene3D" id="2.40.30.10">
    <property type="entry name" value="Translation factors"/>
    <property type="match status" value="2"/>
</dbReference>
<evidence type="ECO:0000313" key="12">
    <source>
        <dbReference type="Proteomes" id="UP000056209"/>
    </source>
</evidence>
<comment type="caution">
    <text evidence="11">The sequence shown here is derived from an EMBL/GenBank/DDBJ whole genome shotgun (WGS) entry which is preliminary data.</text>
</comment>
<dbReference type="InterPro" id="IPR027417">
    <property type="entry name" value="P-loop_NTPase"/>
</dbReference>
<dbReference type="PANTHER" id="PTHR43381">
    <property type="entry name" value="TRANSLATION INITIATION FACTOR IF-2-RELATED"/>
    <property type="match status" value="1"/>
</dbReference>
<keyword evidence="3 7" id="KW-0396">Initiation factor</keyword>
<dbReference type="NCBIfam" id="TIGR00231">
    <property type="entry name" value="small_GTP"/>
    <property type="match status" value="1"/>
</dbReference>
<dbReference type="SUPFAM" id="SSF52156">
    <property type="entry name" value="Initiation factor IF2/eIF5b, domain 3"/>
    <property type="match status" value="1"/>
</dbReference>
<dbReference type="GO" id="GO:0003924">
    <property type="term" value="F:GTPase activity"/>
    <property type="evidence" value="ECO:0007669"/>
    <property type="project" value="UniProtKB-UniRule"/>
</dbReference>
<feature type="domain" description="Tr-type G" evidence="10">
    <location>
        <begin position="115"/>
        <end position="288"/>
    </location>
</feature>
<dbReference type="PROSITE" id="PS51722">
    <property type="entry name" value="G_TR_2"/>
    <property type="match status" value="1"/>
</dbReference>
<evidence type="ECO:0000256" key="7">
    <source>
        <dbReference type="HAMAP-Rule" id="MF_00100"/>
    </source>
</evidence>
<keyword evidence="5 7" id="KW-0648">Protein biosynthesis</keyword>
<comment type="similarity">
    <text evidence="1 7 8">Belongs to the TRAFAC class translation factor GTPase superfamily. Classic translation factor GTPase family. IF-2 subfamily.</text>
</comment>
<feature type="compositionally biased region" description="Low complexity" evidence="9">
    <location>
        <begin position="56"/>
        <end position="102"/>
    </location>
</feature>
<dbReference type="InterPro" id="IPR044145">
    <property type="entry name" value="IF2_II"/>
</dbReference>
<dbReference type="FunFam" id="2.40.30.10:FF:000008">
    <property type="entry name" value="Translation initiation factor IF-2"/>
    <property type="match status" value="1"/>
</dbReference>
<feature type="region of interest" description="G-domain" evidence="7">
    <location>
        <begin position="118"/>
        <end position="266"/>
    </location>
</feature>
<dbReference type="Pfam" id="PF22042">
    <property type="entry name" value="EF-G_D2"/>
    <property type="match status" value="1"/>
</dbReference>
<dbReference type="Pfam" id="PF04760">
    <property type="entry name" value="IF2_N"/>
    <property type="match status" value="1"/>
</dbReference>
<evidence type="ECO:0000256" key="5">
    <source>
        <dbReference type="ARBA" id="ARBA00022917"/>
    </source>
</evidence>
<comment type="function">
    <text evidence="7 8">One of the essential components for the initiation of protein synthesis. Protects formylmethionyl-tRNA from spontaneous hydrolysis and promotes its binding to the 30S ribosomal subunits. Also involved in the hydrolysis of GTP during the formation of the 70S ribosomal complex.</text>
</comment>
<dbReference type="CDD" id="cd03692">
    <property type="entry name" value="mtIF2_IVc"/>
    <property type="match status" value="1"/>
</dbReference>
<dbReference type="InterPro" id="IPR005225">
    <property type="entry name" value="Small_GTP-bd"/>
</dbReference>
<gene>
    <name evidence="7" type="primary">infB</name>
    <name evidence="11" type="ORF">DEIGR_101795</name>
</gene>
<dbReference type="EMBL" id="BCMS01000001">
    <property type="protein sequence ID" value="GAQ21768.1"/>
    <property type="molecule type" value="Genomic_DNA"/>
</dbReference>
<dbReference type="NCBIfam" id="TIGR00487">
    <property type="entry name" value="IF-2"/>
    <property type="match status" value="1"/>
</dbReference>
<dbReference type="InterPro" id="IPR009000">
    <property type="entry name" value="Transl_B-barrel_sf"/>
</dbReference>
<dbReference type="HAMAP" id="MF_00100_B">
    <property type="entry name" value="IF_2_B"/>
    <property type="match status" value="1"/>
</dbReference>
<evidence type="ECO:0000256" key="9">
    <source>
        <dbReference type="SAM" id="MobiDB-lite"/>
    </source>
</evidence>
<dbReference type="InterPro" id="IPR015760">
    <property type="entry name" value="TIF_IF2"/>
</dbReference>
<comment type="subcellular location">
    <subcellularLocation>
        <location evidence="7">Cytoplasm</location>
    </subcellularLocation>
</comment>
<dbReference type="GO" id="GO:0005829">
    <property type="term" value="C:cytosol"/>
    <property type="evidence" value="ECO:0007669"/>
    <property type="project" value="TreeGrafter"/>
</dbReference>
<keyword evidence="4 7" id="KW-0547">Nucleotide-binding</keyword>
<organism evidence="11 12">
    <name type="scientific">Deinococcus grandis</name>
    <dbReference type="NCBI Taxonomy" id="57498"/>
    <lineage>
        <taxon>Bacteria</taxon>
        <taxon>Thermotogati</taxon>
        <taxon>Deinococcota</taxon>
        <taxon>Deinococci</taxon>
        <taxon>Deinococcales</taxon>
        <taxon>Deinococcaceae</taxon>
        <taxon>Deinococcus</taxon>
    </lineage>
</organism>
<dbReference type="FunFam" id="3.40.50.10050:FF:000001">
    <property type="entry name" value="Translation initiation factor IF-2"/>
    <property type="match status" value="1"/>
</dbReference>
<dbReference type="InterPro" id="IPR000795">
    <property type="entry name" value="T_Tr_GTP-bd_dom"/>
</dbReference>
<feature type="binding site" evidence="7">
    <location>
        <begin position="170"/>
        <end position="174"/>
    </location>
    <ligand>
        <name>GTP</name>
        <dbReference type="ChEBI" id="CHEBI:37565"/>
    </ligand>
</feature>
<dbReference type="GO" id="GO:0003743">
    <property type="term" value="F:translation initiation factor activity"/>
    <property type="evidence" value="ECO:0007669"/>
    <property type="project" value="UniProtKB-UniRule"/>
</dbReference>
<proteinExistence type="inferred from homology"/>
<dbReference type="Pfam" id="PF00009">
    <property type="entry name" value="GTP_EFTU"/>
    <property type="match status" value="1"/>
</dbReference>
<dbReference type="PANTHER" id="PTHR43381:SF5">
    <property type="entry name" value="TR-TYPE G DOMAIN-CONTAINING PROTEIN"/>
    <property type="match status" value="1"/>
</dbReference>
<keyword evidence="12" id="KW-1185">Reference proteome</keyword>
<evidence type="ECO:0000256" key="4">
    <source>
        <dbReference type="ARBA" id="ARBA00022741"/>
    </source>
</evidence>
<dbReference type="Gene3D" id="1.10.10.2480">
    <property type="match status" value="1"/>
</dbReference>
<feature type="region of interest" description="Disordered" evidence="9">
    <location>
        <begin position="56"/>
        <end position="116"/>
    </location>
</feature>
<dbReference type="InterPro" id="IPR023115">
    <property type="entry name" value="TIF_IF2_dom3"/>
</dbReference>
<protein>
    <recommendedName>
        <fullName evidence="2 7">Translation initiation factor IF-2</fullName>
    </recommendedName>
</protein>
<dbReference type="PROSITE" id="PS01176">
    <property type="entry name" value="IF2"/>
    <property type="match status" value="1"/>
</dbReference>
<dbReference type="InterPro" id="IPR006847">
    <property type="entry name" value="IF2_N"/>
</dbReference>
<evidence type="ECO:0000256" key="8">
    <source>
        <dbReference type="RuleBase" id="RU000644"/>
    </source>
</evidence>
<evidence type="ECO:0000259" key="10">
    <source>
        <dbReference type="PROSITE" id="PS51722"/>
    </source>
</evidence>
<keyword evidence="6 7" id="KW-0342">GTP-binding</keyword>
<dbReference type="AlphaFoldDB" id="A0A100HJA2"/>
<accession>A0A100HJA2</accession>
<dbReference type="GO" id="GO:0005525">
    <property type="term" value="F:GTP binding"/>
    <property type="evidence" value="ECO:0007669"/>
    <property type="project" value="UniProtKB-KW"/>
</dbReference>
<evidence type="ECO:0000256" key="2">
    <source>
        <dbReference type="ARBA" id="ARBA00020675"/>
    </source>
</evidence>
<keyword evidence="7" id="KW-0963">Cytoplasm</keyword>
<dbReference type="Gene3D" id="3.40.50.10050">
    <property type="entry name" value="Translation initiation factor IF- 2, domain 3"/>
    <property type="match status" value="1"/>
</dbReference>
<dbReference type="CDD" id="cd03702">
    <property type="entry name" value="IF2_mtIF2_II"/>
    <property type="match status" value="1"/>
</dbReference>